<evidence type="ECO:0000313" key="1">
    <source>
        <dbReference type="EMBL" id="KAK9711701.1"/>
    </source>
</evidence>
<organism evidence="1 2">
    <name type="scientific">Popillia japonica</name>
    <name type="common">Japanese beetle</name>
    <dbReference type="NCBI Taxonomy" id="7064"/>
    <lineage>
        <taxon>Eukaryota</taxon>
        <taxon>Metazoa</taxon>
        <taxon>Ecdysozoa</taxon>
        <taxon>Arthropoda</taxon>
        <taxon>Hexapoda</taxon>
        <taxon>Insecta</taxon>
        <taxon>Pterygota</taxon>
        <taxon>Neoptera</taxon>
        <taxon>Endopterygota</taxon>
        <taxon>Coleoptera</taxon>
        <taxon>Polyphaga</taxon>
        <taxon>Scarabaeiformia</taxon>
        <taxon>Scarabaeidae</taxon>
        <taxon>Rutelinae</taxon>
        <taxon>Popillia</taxon>
    </lineage>
</organism>
<dbReference type="EMBL" id="JASPKY010000275">
    <property type="protein sequence ID" value="KAK9711701.1"/>
    <property type="molecule type" value="Genomic_DNA"/>
</dbReference>
<sequence>MAMLWEHSSTFIHFETRKTLVGNIHTSPDGNFDSVKLHATDSSPRPIAQKFAEQFVTSAKSMAKEKYGNSNDTEGTSGQLVNKTILLECINIQKVQKTIAHLRNTLSADPKELTSSVLQAVQDAIVKTWIIPTDK</sequence>
<dbReference type="AlphaFoldDB" id="A0AAW1K2L0"/>
<name>A0AAW1K2L0_POPJA</name>
<evidence type="ECO:0000313" key="2">
    <source>
        <dbReference type="Proteomes" id="UP001458880"/>
    </source>
</evidence>
<keyword evidence="2" id="KW-1185">Reference proteome</keyword>
<proteinExistence type="predicted"/>
<protein>
    <submittedName>
        <fullName evidence="1">Uncharacterized protein</fullName>
    </submittedName>
</protein>
<gene>
    <name evidence="1" type="ORF">QE152_g25318</name>
</gene>
<reference evidence="1 2" key="1">
    <citation type="journal article" date="2024" name="BMC Genomics">
        <title>De novo assembly and annotation of Popillia japonica's genome with initial clues to its potential as an invasive pest.</title>
        <authorList>
            <person name="Cucini C."/>
            <person name="Boschi S."/>
            <person name="Funari R."/>
            <person name="Cardaioli E."/>
            <person name="Iannotti N."/>
            <person name="Marturano G."/>
            <person name="Paoli F."/>
            <person name="Bruttini M."/>
            <person name="Carapelli A."/>
            <person name="Frati F."/>
            <person name="Nardi F."/>
        </authorList>
    </citation>
    <scope>NUCLEOTIDE SEQUENCE [LARGE SCALE GENOMIC DNA]</scope>
    <source>
        <strain evidence="1">DMR45628</strain>
    </source>
</reference>
<comment type="caution">
    <text evidence="1">The sequence shown here is derived from an EMBL/GenBank/DDBJ whole genome shotgun (WGS) entry which is preliminary data.</text>
</comment>
<accession>A0AAW1K2L0</accession>
<dbReference type="Proteomes" id="UP001458880">
    <property type="component" value="Unassembled WGS sequence"/>
</dbReference>